<name>A0A9P0MGK3_ACAOB</name>
<comment type="caution">
    <text evidence="1">The sequence shown here is derived from an EMBL/GenBank/DDBJ whole genome shotgun (WGS) entry which is preliminary data.</text>
</comment>
<evidence type="ECO:0000313" key="1">
    <source>
        <dbReference type="EMBL" id="CAH2012945.1"/>
    </source>
</evidence>
<keyword evidence="2" id="KW-1185">Reference proteome</keyword>
<organism evidence="1 2">
    <name type="scientific">Acanthoscelides obtectus</name>
    <name type="common">Bean weevil</name>
    <name type="synonym">Bruchus obtectus</name>
    <dbReference type="NCBI Taxonomy" id="200917"/>
    <lineage>
        <taxon>Eukaryota</taxon>
        <taxon>Metazoa</taxon>
        <taxon>Ecdysozoa</taxon>
        <taxon>Arthropoda</taxon>
        <taxon>Hexapoda</taxon>
        <taxon>Insecta</taxon>
        <taxon>Pterygota</taxon>
        <taxon>Neoptera</taxon>
        <taxon>Endopterygota</taxon>
        <taxon>Coleoptera</taxon>
        <taxon>Polyphaga</taxon>
        <taxon>Cucujiformia</taxon>
        <taxon>Chrysomeloidea</taxon>
        <taxon>Chrysomelidae</taxon>
        <taxon>Bruchinae</taxon>
        <taxon>Bruchini</taxon>
        <taxon>Acanthoscelides</taxon>
    </lineage>
</organism>
<dbReference type="Proteomes" id="UP001152888">
    <property type="component" value="Unassembled WGS sequence"/>
</dbReference>
<dbReference type="EMBL" id="CAKOFQ010008246">
    <property type="protein sequence ID" value="CAH2012945.1"/>
    <property type="molecule type" value="Genomic_DNA"/>
</dbReference>
<protein>
    <submittedName>
        <fullName evidence="1">Uncharacterized protein</fullName>
    </submittedName>
</protein>
<proteinExistence type="predicted"/>
<dbReference type="AlphaFoldDB" id="A0A9P0MGK3"/>
<sequence>MVKVIISQLGQISINREIPFFLQLLLRKLLWGYGAFQTPCIKARSL</sequence>
<reference evidence="1" key="1">
    <citation type="submission" date="2022-03" db="EMBL/GenBank/DDBJ databases">
        <authorList>
            <person name="Sayadi A."/>
        </authorList>
    </citation>
    <scope>NUCLEOTIDE SEQUENCE</scope>
</reference>
<gene>
    <name evidence="1" type="ORF">ACAOBT_LOCUS33117</name>
</gene>
<evidence type="ECO:0000313" key="2">
    <source>
        <dbReference type="Proteomes" id="UP001152888"/>
    </source>
</evidence>
<accession>A0A9P0MGK3</accession>